<dbReference type="EMBL" id="CAJGYO010000275">
    <property type="protein sequence ID" value="CAD6341717.1"/>
    <property type="molecule type" value="Genomic_DNA"/>
</dbReference>
<evidence type="ECO:0000256" key="2">
    <source>
        <dbReference type="SAM" id="SignalP"/>
    </source>
</evidence>
<dbReference type="AlphaFoldDB" id="A0A811SLH4"/>
<protein>
    <submittedName>
        <fullName evidence="3">Uncharacterized protein</fullName>
    </submittedName>
</protein>
<evidence type="ECO:0000256" key="1">
    <source>
        <dbReference type="SAM" id="MobiDB-lite"/>
    </source>
</evidence>
<gene>
    <name evidence="3" type="ORF">NCGR_LOCUS65815</name>
</gene>
<keyword evidence="4" id="KW-1185">Reference proteome</keyword>
<feature type="region of interest" description="Disordered" evidence="1">
    <location>
        <begin position="218"/>
        <end position="292"/>
    </location>
</feature>
<keyword evidence="2" id="KW-0732">Signal</keyword>
<evidence type="ECO:0000313" key="4">
    <source>
        <dbReference type="Proteomes" id="UP000604825"/>
    </source>
</evidence>
<sequence>MGHGRLLLLLPNLLQGFPLLPLRQWPVALAPPPLWPGQIAKPSPYVILGHGMVLGGRQAWVRECRSVHAEPRAMILGVKPDPALALVNEENTSKKAFLILNELIVALKSKKESRKLAYDVLLATSTNLRSSESNSAESDLQRLFTMVMGYLSSPSPHIAALGFVKVLVTSLQPQKLLNLQADIVVLILEILIRKCGFDAINLITPDKFKGFVRSVEEGTQRNRNQTDGAHLEAKEHEQRDGKRRKRVDSNAETGQEGTPSRPPNSWSAGKKQGKDFHLKKRTGRGNPHAAKGIKAEIQVAKVIGLISSRSQNGNQEIAKETEAINRLAATKKELGAVPPARCKIVRLEHLGTLLVSRSVRDRQHEMFHLPPPCHRLGFMAHGDGSEFCIVDPSFYLLMLSS</sequence>
<proteinExistence type="predicted"/>
<feature type="compositionally biased region" description="Basic and acidic residues" evidence="1">
    <location>
        <begin position="229"/>
        <end position="240"/>
    </location>
</feature>
<accession>A0A811SLH4</accession>
<name>A0A811SLH4_9POAL</name>
<dbReference type="OrthoDB" id="2192888at2759"/>
<evidence type="ECO:0000313" key="3">
    <source>
        <dbReference type="EMBL" id="CAD6341717.1"/>
    </source>
</evidence>
<organism evidence="3 4">
    <name type="scientific">Miscanthus lutarioriparius</name>
    <dbReference type="NCBI Taxonomy" id="422564"/>
    <lineage>
        <taxon>Eukaryota</taxon>
        <taxon>Viridiplantae</taxon>
        <taxon>Streptophyta</taxon>
        <taxon>Embryophyta</taxon>
        <taxon>Tracheophyta</taxon>
        <taxon>Spermatophyta</taxon>
        <taxon>Magnoliopsida</taxon>
        <taxon>Liliopsida</taxon>
        <taxon>Poales</taxon>
        <taxon>Poaceae</taxon>
        <taxon>PACMAD clade</taxon>
        <taxon>Panicoideae</taxon>
        <taxon>Andropogonodae</taxon>
        <taxon>Andropogoneae</taxon>
        <taxon>Saccharinae</taxon>
        <taxon>Miscanthus</taxon>
    </lineage>
</organism>
<comment type="caution">
    <text evidence="3">The sequence shown here is derived from an EMBL/GenBank/DDBJ whole genome shotgun (WGS) entry which is preliminary data.</text>
</comment>
<feature type="signal peptide" evidence="2">
    <location>
        <begin position="1"/>
        <end position="16"/>
    </location>
</feature>
<dbReference type="PANTHER" id="PTHR48412">
    <property type="entry name" value="ARM REPEAT SUPERFAMILY PROTEIN"/>
    <property type="match status" value="1"/>
</dbReference>
<dbReference type="PANTHER" id="PTHR48412:SF1">
    <property type="entry name" value="ARM REPEAT SUPERFAMILY PROTEIN"/>
    <property type="match status" value="1"/>
</dbReference>
<feature type="chain" id="PRO_5032844164" evidence="2">
    <location>
        <begin position="17"/>
        <end position="401"/>
    </location>
</feature>
<feature type="compositionally biased region" description="Polar residues" evidence="1">
    <location>
        <begin position="250"/>
        <end position="267"/>
    </location>
</feature>
<reference evidence="3" key="1">
    <citation type="submission" date="2020-10" db="EMBL/GenBank/DDBJ databases">
        <authorList>
            <person name="Han B."/>
            <person name="Lu T."/>
            <person name="Zhao Q."/>
            <person name="Huang X."/>
            <person name="Zhao Y."/>
        </authorList>
    </citation>
    <scope>NUCLEOTIDE SEQUENCE</scope>
</reference>
<dbReference type="Proteomes" id="UP000604825">
    <property type="component" value="Unassembled WGS sequence"/>
</dbReference>